<feature type="compositionally biased region" description="Basic and acidic residues" evidence="1">
    <location>
        <begin position="333"/>
        <end position="342"/>
    </location>
</feature>
<protein>
    <submittedName>
        <fullName evidence="2">Uncharacterized protein</fullName>
    </submittedName>
</protein>
<dbReference type="EMBL" id="CAAALY010001159">
    <property type="protein sequence ID" value="VEL07166.1"/>
    <property type="molecule type" value="Genomic_DNA"/>
</dbReference>
<gene>
    <name evidence="2" type="ORF">PXEA_LOCUS606</name>
</gene>
<feature type="region of interest" description="Disordered" evidence="1">
    <location>
        <begin position="94"/>
        <end position="134"/>
    </location>
</feature>
<dbReference type="Proteomes" id="UP000784294">
    <property type="component" value="Unassembled WGS sequence"/>
</dbReference>
<comment type="caution">
    <text evidence="2">The sequence shown here is derived from an EMBL/GenBank/DDBJ whole genome shotgun (WGS) entry which is preliminary data.</text>
</comment>
<feature type="compositionally biased region" description="Basic and acidic residues" evidence="1">
    <location>
        <begin position="16"/>
        <end position="32"/>
    </location>
</feature>
<evidence type="ECO:0000256" key="1">
    <source>
        <dbReference type="SAM" id="MobiDB-lite"/>
    </source>
</evidence>
<proteinExistence type="predicted"/>
<feature type="region of interest" description="Disordered" evidence="1">
    <location>
        <begin position="319"/>
        <end position="365"/>
    </location>
</feature>
<name>A0A448WAQ8_9PLAT</name>
<accession>A0A448WAQ8</accession>
<evidence type="ECO:0000313" key="3">
    <source>
        <dbReference type="Proteomes" id="UP000784294"/>
    </source>
</evidence>
<feature type="compositionally biased region" description="Basic and acidic residues" evidence="1">
    <location>
        <begin position="41"/>
        <end position="64"/>
    </location>
</feature>
<reference evidence="2" key="1">
    <citation type="submission" date="2018-11" db="EMBL/GenBank/DDBJ databases">
        <authorList>
            <consortium name="Pathogen Informatics"/>
        </authorList>
    </citation>
    <scope>NUCLEOTIDE SEQUENCE</scope>
</reference>
<sequence>MSPVLQANLSELYDSMVKKRPDQEGHSERPDGLIEQTFSEVRGEDDQHNELDQEKGKTKLERSNDIGPESTGMSLLMQMHRYPSIWETAQIVPSEGRGSIRRSGRDDELAASPEWGPTEHANRLASGGAEGRRLKKREAYMSRGKKTEEIKTHKPHVFEEAQPSLLRTGDWENEAVSDPERLAPRSFLRLVHFEQKGQAALVRFWLPPLLNERQIVLYPLLVIALRRDLARIMTPEDWKNLQNMTKRKSSTSGLQFRPRIGLINNKLRKFGIVRRPKLRTVRPVEVASEVTAAANQQDPGNELTISPSKIAPGVKCTLGLEPSEVGQPETEGTDLRDNERIRIGGPSRISPSKDKGNSLLDDRDDNGSGAELELELAVYLSGTFDVLVCRVEAWADRARVDVQNGGPGQEKVDLEWTALAWTQLGSVDAFAKRHRDGCARCIRSYSNWMDTLILTVSSRNIQPVQKHPAPRLVQLGQEDDGKKLSS</sequence>
<keyword evidence="3" id="KW-1185">Reference proteome</keyword>
<feature type="region of interest" description="Disordered" evidence="1">
    <location>
        <begin position="15"/>
        <end position="69"/>
    </location>
</feature>
<dbReference type="AlphaFoldDB" id="A0A448WAQ8"/>
<evidence type="ECO:0000313" key="2">
    <source>
        <dbReference type="EMBL" id="VEL07166.1"/>
    </source>
</evidence>
<organism evidence="2 3">
    <name type="scientific">Protopolystoma xenopodis</name>
    <dbReference type="NCBI Taxonomy" id="117903"/>
    <lineage>
        <taxon>Eukaryota</taxon>
        <taxon>Metazoa</taxon>
        <taxon>Spiralia</taxon>
        <taxon>Lophotrochozoa</taxon>
        <taxon>Platyhelminthes</taxon>
        <taxon>Monogenea</taxon>
        <taxon>Polyopisthocotylea</taxon>
        <taxon>Polystomatidea</taxon>
        <taxon>Polystomatidae</taxon>
        <taxon>Protopolystoma</taxon>
    </lineage>
</organism>